<reference evidence="2 3" key="1">
    <citation type="journal article" date="2022" name="Syst. Appl. Microbiol.">
        <title>Rhodopirellula aestuarii sp. nov., a novel member of the genus Rhodopirellula isolated from brackish sediments collected in the Tagus River estuary, Portugal.</title>
        <authorList>
            <person name="Vitorino I.R."/>
            <person name="Klimek D."/>
            <person name="Calusinska M."/>
            <person name="Lobo-da-Cunha A."/>
            <person name="Vasconcelos V."/>
            <person name="Lage O.M."/>
        </authorList>
    </citation>
    <scope>NUCLEOTIDE SEQUENCE [LARGE SCALE GENOMIC DNA]</scope>
    <source>
        <strain evidence="2 3">ICT_H3.1</strain>
    </source>
</reference>
<comment type="caution">
    <text evidence="2">The sequence shown here is derived from an EMBL/GenBank/DDBJ whole genome shotgun (WGS) entry which is preliminary data.</text>
</comment>
<organism evidence="2 3">
    <name type="scientific">Aporhodopirellula aestuarii</name>
    <dbReference type="NCBI Taxonomy" id="2950107"/>
    <lineage>
        <taxon>Bacteria</taxon>
        <taxon>Pseudomonadati</taxon>
        <taxon>Planctomycetota</taxon>
        <taxon>Planctomycetia</taxon>
        <taxon>Pirellulales</taxon>
        <taxon>Pirellulaceae</taxon>
        <taxon>Aporhodopirellula</taxon>
    </lineage>
</organism>
<sequence length="66" mass="7245">MPNELPLPAELMHLIEKRSGTDRRKTPADAPGQAEDLADLSTTASETDQAASAAKERRSKKNRRSK</sequence>
<feature type="compositionally biased region" description="Polar residues" evidence="1">
    <location>
        <begin position="40"/>
        <end position="49"/>
    </location>
</feature>
<feature type="compositionally biased region" description="Basic and acidic residues" evidence="1">
    <location>
        <begin position="15"/>
        <end position="27"/>
    </location>
</feature>
<proteinExistence type="predicted"/>
<accession>A0ABT0TZA8</accession>
<evidence type="ECO:0000256" key="1">
    <source>
        <dbReference type="SAM" id="MobiDB-lite"/>
    </source>
</evidence>
<dbReference type="EMBL" id="JAMQBK010000010">
    <property type="protein sequence ID" value="MCM2369578.1"/>
    <property type="molecule type" value="Genomic_DNA"/>
</dbReference>
<protein>
    <submittedName>
        <fullName evidence="2">Uncharacterized protein</fullName>
    </submittedName>
</protein>
<evidence type="ECO:0000313" key="2">
    <source>
        <dbReference type="EMBL" id="MCM2369578.1"/>
    </source>
</evidence>
<evidence type="ECO:0000313" key="3">
    <source>
        <dbReference type="Proteomes" id="UP001202961"/>
    </source>
</evidence>
<keyword evidence="3" id="KW-1185">Reference proteome</keyword>
<dbReference type="RefSeq" id="WP_250927252.1">
    <property type="nucleotide sequence ID" value="NZ_JAMQBK010000010.1"/>
</dbReference>
<gene>
    <name evidence="2" type="ORF">NB063_02965</name>
</gene>
<feature type="compositionally biased region" description="Basic residues" evidence="1">
    <location>
        <begin position="57"/>
        <end position="66"/>
    </location>
</feature>
<feature type="region of interest" description="Disordered" evidence="1">
    <location>
        <begin position="15"/>
        <end position="66"/>
    </location>
</feature>
<name>A0ABT0TZA8_9BACT</name>
<dbReference type="Proteomes" id="UP001202961">
    <property type="component" value="Unassembled WGS sequence"/>
</dbReference>